<dbReference type="Proteomes" id="UP000824988">
    <property type="component" value="Chromosome"/>
</dbReference>
<proteinExistence type="predicted"/>
<dbReference type="Pfam" id="PF09630">
    <property type="entry name" value="DUF2024"/>
    <property type="match status" value="1"/>
</dbReference>
<dbReference type="InterPro" id="IPR023122">
    <property type="entry name" value="NE1680-like_sf"/>
</dbReference>
<dbReference type="SUPFAM" id="SSF160766">
    <property type="entry name" value="NE1680-like"/>
    <property type="match status" value="1"/>
</dbReference>
<protein>
    <recommendedName>
        <fullName evidence="3">DUF2024 family protein</fullName>
    </recommendedName>
</protein>
<reference evidence="1" key="1">
    <citation type="submission" date="2019-06" db="EMBL/GenBank/DDBJ databases">
        <title>Complete genome sequence of Methylogaea oryzae strain JCM16910.</title>
        <authorList>
            <person name="Asakawa S."/>
        </authorList>
    </citation>
    <scope>NUCLEOTIDE SEQUENCE</scope>
    <source>
        <strain evidence="1">E10</strain>
    </source>
</reference>
<evidence type="ECO:0000313" key="2">
    <source>
        <dbReference type="Proteomes" id="UP000824988"/>
    </source>
</evidence>
<gene>
    <name evidence="1" type="ORF">MoryE10_21390</name>
</gene>
<organism evidence="1 2">
    <name type="scientific">Methylogaea oryzae</name>
    <dbReference type="NCBI Taxonomy" id="1295382"/>
    <lineage>
        <taxon>Bacteria</taxon>
        <taxon>Pseudomonadati</taxon>
        <taxon>Pseudomonadota</taxon>
        <taxon>Gammaproteobacteria</taxon>
        <taxon>Methylococcales</taxon>
        <taxon>Methylococcaceae</taxon>
        <taxon>Methylogaea</taxon>
    </lineage>
</organism>
<evidence type="ECO:0000313" key="1">
    <source>
        <dbReference type="EMBL" id="BBL71533.1"/>
    </source>
</evidence>
<dbReference type="AlphaFoldDB" id="A0A8D5AHJ3"/>
<accession>A0A8D5AHJ3</accession>
<name>A0A8D5AHJ3_9GAMM</name>
<evidence type="ECO:0008006" key="3">
    <source>
        <dbReference type="Google" id="ProtNLM"/>
    </source>
</evidence>
<dbReference type="KEGG" id="moz:MoryE10_21390"/>
<dbReference type="EMBL" id="AP019782">
    <property type="protein sequence ID" value="BBL71533.1"/>
    <property type="molecule type" value="Genomic_DNA"/>
</dbReference>
<dbReference type="RefSeq" id="WP_054772947.1">
    <property type="nucleotide sequence ID" value="NZ_AP019782.1"/>
</dbReference>
<dbReference type="Gene3D" id="3.10.510.10">
    <property type="entry name" value="NE1680-like"/>
    <property type="match status" value="1"/>
</dbReference>
<dbReference type="InterPro" id="IPR018592">
    <property type="entry name" value="DUF2024"/>
</dbReference>
<sequence length="90" mass="10126">MNATQIHVFDTYARCANGRIMHFDVVTLQREQPKALEYARQWLRSIGEESAVVNAESCAYCHSEATAPQTMLDDIIAQGYAIYKMEGCPP</sequence>
<keyword evidence="2" id="KW-1185">Reference proteome</keyword>